<reference evidence="1" key="1">
    <citation type="journal article" date="2014" name="Front. Microbiol.">
        <title>High frequency of phylogenetically diverse reductive dehalogenase-homologous genes in deep subseafloor sedimentary metagenomes.</title>
        <authorList>
            <person name="Kawai M."/>
            <person name="Futagami T."/>
            <person name="Toyoda A."/>
            <person name="Takaki Y."/>
            <person name="Nishi S."/>
            <person name="Hori S."/>
            <person name="Arai W."/>
            <person name="Tsubouchi T."/>
            <person name="Morono Y."/>
            <person name="Uchiyama I."/>
            <person name="Ito T."/>
            <person name="Fujiyama A."/>
            <person name="Inagaki F."/>
            <person name="Takami H."/>
        </authorList>
    </citation>
    <scope>NUCLEOTIDE SEQUENCE</scope>
    <source>
        <strain evidence="1">Expedition CK06-06</strain>
    </source>
</reference>
<accession>X1DH36</accession>
<dbReference type="AlphaFoldDB" id="X1DH36"/>
<name>X1DH36_9ZZZZ</name>
<comment type="caution">
    <text evidence="1">The sequence shown here is derived from an EMBL/GenBank/DDBJ whole genome shotgun (WGS) entry which is preliminary data.</text>
</comment>
<dbReference type="EMBL" id="BART01030818">
    <property type="protein sequence ID" value="GAH07605.1"/>
    <property type="molecule type" value="Genomic_DNA"/>
</dbReference>
<proteinExistence type="predicted"/>
<sequence length="115" mass="13472">MNLCYRIKKLLFSIKGKRLCMMCGECEATEKIKEPNAEQDDPFNAPLIDVCWECGRYIEWAKGDMIRRIMAQFGTEHNLHTRADLKPKPFDIWLLDKYHVLPKIETTTVILQKKG</sequence>
<protein>
    <submittedName>
        <fullName evidence="1">Uncharacterized protein</fullName>
    </submittedName>
</protein>
<gene>
    <name evidence="1" type="ORF">S01H4_53683</name>
</gene>
<organism evidence="1">
    <name type="scientific">marine sediment metagenome</name>
    <dbReference type="NCBI Taxonomy" id="412755"/>
    <lineage>
        <taxon>unclassified sequences</taxon>
        <taxon>metagenomes</taxon>
        <taxon>ecological metagenomes</taxon>
    </lineage>
</organism>
<evidence type="ECO:0000313" key="1">
    <source>
        <dbReference type="EMBL" id="GAH07605.1"/>
    </source>
</evidence>